<comment type="caution">
    <text evidence="3">The sequence shown here is derived from an EMBL/GenBank/DDBJ whole genome shotgun (WGS) entry which is preliminary data.</text>
</comment>
<reference evidence="3 4" key="1">
    <citation type="submission" date="2020-08" db="EMBL/GenBank/DDBJ databases">
        <title>Genomic Encyclopedia of Type Strains, Phase IV (KMG-IV): sequencing the most valuable type-strain genomes for metagenomic binning, comparative biology and taxonomic classification.</title>
        <authorList>
            <person name="Goeker M."/>
        </authorList>
    </citation>
    <scope>NUCLEOTIDE SEQUENCE [LARGE SCALE GENOMIC DNA]</scope>
    <source>
        <strain evidence="3 4">DSM 106146</strain>
    </source>
</reference>
<keyword evidence="1" id="KW-1133">Transmembrane helix</keyword>
<dbReference type="CDD" id="cd07341">
    <property type="entry name" value="M56_BlaR1_MecR1_like"/>
    <property type="match status" value="1"/>
</dbReference>
<organism evidence="3 4">
    <name type="scientific">Catenibacillus scindens</name>
    <dbReference type="NCBI Taxonomy" id="673271"/>
    <lineage>
        <taxon>Bacteria</taxon>
        <taxon>Bacillati</taxon>
        <taxon>Bacillota</taxon>
        <taxon>Clostridia</taxon>
        <taxon>Lachnospirales</taxon>
        <taxon>Lachnospiraceae</taxon>
        <taxon>Catenibacillus</taxon>
    </lineage>
</organism>
<protein>
    <recommendedName>
        <fullName evidence="2">Peptidase M56 domain-containing protein</fullName>
    </recommendedName>
</protein>
<name>A0A7W8HB71_9FIRM</name>
<accession>A0A7W8HB71</accession>
<dbReference type="InterPro" id="IPR008756">
    <property type="entry name" value="Peptidase_M56"/>
</dbReference>
<evidence type="ECO:0000313" key="4">
    <source>
        <dbReference type="Proteomes" id="UP000543642"/>
    </source>
</evidence>
<evidence type="ECO:0000313" key="3">
    <source>
        <dbReference type="EMBL" id="MBB5264783.1"/>
    </source>
</evidence>
<dbReference type="EMBL" id="JACHFW010000006">
    <property type="protein sequence ID" value="MBB5264783.1"/>
    <property type="molecule type" value="Genomic_DNA"/>
</dbReference>
<dbReference type="Pfam" id="PF05569">
    <property type="entry name" value="Peptidase_M56"/>
    <property type="match status" value="1"/>
</dbReference>
<gene>
    <name evidence="3" type="ORF">HNP82_001911</name>
</gene>
<keyword evidence="4" id="KW-1185">Reference proteome</keyword>
<evidence type="ECO:0000259" key="2">
    <source>
        <dbReference type="Pfam" id="PF05569"/>
    </source>
</evidence>
<sequence length="506" mass="57038">MSWYSHLILILISNSLSILLAWLLWQLFLIPLKGLKLYTVCYRLFTLLPVFWLIPFYYLFCYFKYYRREGAGTGLPWHGDAFESILLVLAILWAAGAMVCAIIFILAIYRIQHLPFSGKGATVSKAIKIAGNMDRQAWLLDSHGNEQLYPGLDFTEPVQICRTSVPVPMAPLGIRSRIFLPFCSYTEEELSMVISHEWSHIRRGDLKIRGLLLALCALFWFHPLAWRMFKDFEEWSEVACDIDVFRNKTTYVSPKKYFSLLIENAEKHPANRHKSFYENACFMSGLSVSGKRLKERIRRAACGRSGSFSTLCAIVICVLFLGLGLGLCFAGGNFLEGSFETFLNNTYMTLQEDLSPEYMKSHPYTCLEAELEQKGNIKIIVPASQPRLLEIANTFYWHLFAPTPSSPPKTGWTIYLGGTAETHTSGIIDTIYFTKGTQVTICISGTSAPDTLRLGWIGPDDSVVGFSTGDVRYGRITIPESGIYTLFAANSGDESATVSGWILYNN</sequence>
<feature type="transmembrane region" description="Helical" evidence="1">
    <location>
        <begin position="44"/>
        <end position="65"/>
    </location>
</feature>
<keyword evidence="1" id="KW-0472">Membrane</keyword>
<feature type="domain" description="Peptidase M56" evidence="2">
    <location>
        <begin position="81"/>
        <end position="269"/>
    </location>
</feature>
<proteinExistence type="predicted"/>
<dbReference type="Proteomes" id="UP000543642">
    <property type="component" value="Unassembled WGS sequence"/>
</dbReference>
<dbReference type="PANTHER" id="PTHR34978:SF3">
    <property type="entry name" value="SLR0241 PROTEIN"/>
    <property type="match status" value="1"/>
</dbReference>
<feature type="transmembrane region" description="Helical" evidence="1">
    <location>
        <begin position="308"/>
        <end position="330"/>
    </location>
</feature>
<evidence type="ECO:0000256" key="1">
    <source>
        <dbReference type="SAM" id="Phobius"/>
    </source>
</evidence>
<feature type="transmembrane region" description="Helical" evidence="1">
    <location>
        <begin position="85"/>
        <end position="109"/>
    </location>
</feature>
<dbReference type="AlphaFoldDB" id="A0A7W8HB71"/>
<feature type="transmembrane region" description="Helical" evidence="1">
    <location>
        <begin position="210"/>
        <end position="229"/>
    </location>
</feature>
<feature type="transmembrane region" description="Helical" evidence="1">
    <location>
        <begin position="6"/>
        <end position="32"/>
    </location>
</feature>
<dbReference type="PANTHER" id="PTHR34978">
    <property type="entry name" value="POSSIBLE SENSOR-TRANSDUCER PROTEIN BLAR"/>
    <property type="match status" value="1"/>
</dbReference>
<dbReference type="RefSeq" id="WP_183773719.1">
    <property type="nucleotide sequence ID" value="NZ_JACHFW010000006.1"/>
</dbReference>
<dbReference type="InterPro" id="IPR052173">
    <property type="entry name" value="Beta-lactam_resp_regulator"/>
</dbReference>
<keyword evidence="1" id="KW-0812">Transmembrane</keyword>